<feature type="domain" description="Polymerase beta nucleotidyltransferase" evidence="2">
    <location>
        <begin position="26"/>
        <end position="111"/>
    </location>
</feature>
<keyword evidence="4" id="KW-1185">Reference proteome</keyword>
<dbReference type="InterPro" id="IPR027417">
    <property type="entry name" value="P-loop_NTPase"/>
</dbReference>
<dbReference type="Pfam" id="PF04851">
    <property type="entry name" value="ResIII"/>
    <property type="match status" value="1"/>
</dbReference>
<protein>
    <submittedName>
        <fullName evidence="3">Type III restriction endonuclease subunit R</fullName>
    </submittedName>
</protein>
<dbReference type="GO" id="GO:0003677">
    <property type="term" value="F:DNA binding"/>
    <property type="evidence" value="ECO:0007669"/>
    <property type="project" value="InterPro"/>
</dbReference>
<evidence type="ECO:0000259" key="1">
    <source>
        <dbReference type="Pfam" id="PF04851"/>
    </source>
</evidence>
<dbReference type="SUPFAM" id="SSF52540">
    <property type="entry name" value="P-loop containing nucleoside triphosphate hydrolases"/>
    <property type="match status" value="1"/>
</dbReference>
<accession>A0A9X4LI74</accession>
<name>A0A9X4LI74_9BURK</name>
<evidence type="ECO:0000313" key="4">
    <source>
        <dbReference type="Proteomes" id="UP001152766"/>
    </source>
</evidence>
<dbReference type="Gene3D" id="3.30.460.10">
    <property type="entry name" value="Beta Polymerase, domain 2"/>
    <property type="match status" value="1"/>
</dbReference>
<proteinExistence type="predicted"/>
<dbReference type="InterPro" id="IPR043519">
    <property type="entry name" value="NT_sf"/>
</dbReference>
<dbReference type="InterPro" id="IPR006935">
    <property type="entry name" value="Helicase/UvrB_N"/>
</dbReference>
<comment type="caution">
    <text evidence="3">The sequence shown here is derived from an EMBL/GenBank/DDBJ whole genome shotgun (WGS) entry which is preliminary data.</text>
</comment>
<dbReference type="EMBL" id="SGUG01000015">
    <property type="protein sequence ID" value="MDG0863139.1"/>
    <property type="molecule type" value="Genomic_DNA"/>
</dbReference>
<reference evidence="3" key="1">
    <citation type="submission" date="2019-02" db="EMBL/GenBank/DDBJ databases">
        <title>Draft genome of the type strain Pelomonas aquatica CCUG 52575T.</title>
        <authorList>
            <person name="Gomila M."/>
            <person name="Lalucat J."/>
        </authorList>
    </citation>
    <scope>NUCLEOTIDE SEQUENCE</scope>
    <source>
        <strain evidence="3">CCUG 52575</strain>
    </source>
</reference>
<keyword evidence="3" id="KW-0540">Nuclease</keyword>
<dbReference type="CDD" id="cd05403">
    <property type="entry name" value="NT_KNTase_like"/>
    <property type="match status" value="1"/>
</dbReference>
<dbReference type="SUPFAM" id="SSF81301">
    <property type="entry name" value="Nucleotidyltransferase"/>
    <property type="match status" value="1"/>
</dbReference>
<evidence type="ECO:0000313" key="3">
    <source>
        <dbReference type="EMBL" id="MDG0863139.1"/>
    </source>
</evidence>
<sequence>MTDAGLTSSPRPAGGHGIAPGAVADIVALCERTPGLERLWLFGSRALGTHRERSDIDLAVDAPGWSAAEALRFVDALKALPAVYPVDAVWWQGELGESFRQQIAAARRVLWQPAALAAPARVRGAGVELKKFQETVLTQLALYLAELGRHAQAAERTTAALRVAEEPPDSELMRAALDFPAKAWRSLRQLGALPEAFAAQSHSSRFDGAGRPIPNVCLKVPTGGGKTLLAAAGVGQVFSHWFKRHTGLVLWVVPNEAIYQQTLKTLGDRDHPYRQLLNVAGAGRVKILEKTAPLTRQDVDGHLCVMVLMLASAARQSKETLRFFRDRGNVLGFLPREDDLPAHFELLREVPNLDVYAPFGATQEEARAQMGSLVKSSLGNVARMIRPMVVIDEGHHGYTENALKTLDGFNPGFLLELSATPRVASAKGSGSNILVDVRGTDLDEAQMIKLPIHVDVQHWSDWQACLAAAVQRLDGLQREADVLRGETARYVRPILLVQVERTGGDALDAGFIHAEHARAFLLQLGLSERQIAVKTSEKNELASPENIDLLSPQCEVRAIITKQALQEGWDCPFAYVLCALAAGRNISAMTQLVGRILRQPQAVKTGREALDACYVLCHDAKTAEVVKAIRASLEGEGMGDLAVTVSGGGGETPERRTVRQQRREPFRSLRIFLPRVTWAEPGRPRRELAYESDVLAQIDWAGFDAARLVDAWAPNREAVLGERFDVGLEILQRHGLARPSGVVADAAGRLDRSRLVRALLDIVPNAWLLWDWVNAAVLALLARGQSEMQLAASSASLIEHLRRTLEAERDRRADEVFAKGVARGFIEFALRADRQDYELPESVEFEQGGTLHALLNEAGLPATKSLLEPVYESPDLNGFEAQFAGYLDVKQAVQWWHRNVARSQYGLQGWKRHKVYPDFVFGLVGNGQGQRLALIETKGAHLGGSEDTVYKQRLLARLGEAFRDERWQSVGDLALADPEGRTVLACDLLMDAGWRGALEARWFADETAR</sequence>
<dbReference type="InterPro" id="IPR041633">
    <property type="entry name" value="Polbeta"/>
</dbReference>
<dbReference type="RefSeq" id="WP_268152170.1">
    <property type="nucleotide sequence ID" value="NZ_JAPPUW010000014.1"/>
</dbReference>
<evidence type="ECO:0000259" key="2">
    <source>
        <dbReference type="Pfam" id="PF18765"/>
    </source>
</evidence>
<dbReference type="Pfam" id="PF18765">
    <property type="entry name" value="Polbeta"/>
    <property type="match status" value="1"/>
</dbReference>
<dbReference type="GO" id="GO:0005524">
    <property type="term" value="F:ATP binding"/>
    <property type="evidence" value="ECO:0007669"/>
    <property type="project" value="InterPro"/>
</dbReference>
<keyword evidence="3" id="KW-0255">Endonuclease</keyword>
<keyword evidence="3" id="KW-0378">Hydrolase</keyword>
<dbReference type="GO" id="GO:0016787">
    <property type="term" value="F:hydrolase activity"/>
    <property type="evidence" value="ECO:0007669"/>
    <property type="project" value="InterPro"/>
</dbReference>
<dbReference type="GO" id="GO:0004519">
    <property type="term" value="F:endonuclease activity"/>
    <property type="evidence" value="ECO:0007669"/>
    <property type="project" value="UniProtKB-KW"/>
</dbReference>
<dbReference type="AlphaFoldDB" id="A0A9X4LI74"/>
<organism evidence="3 4">
    <name type="scientific">Pelomonas aquatica</name>
    <dbReference type="NCBI Taxonomy" id="431058"/>
    <lineage>
        <taxon>Bacteria</taxon>
        <taxon>Pseudomonadati</taxon>
        <taxon>Pseudomonadota</taxon>
        <taxon>Betaproteobacteria</taxon>
        <taxon>Burkholderiales</taxon>
        <taxon>Sphaerotilaceae</taxon>
        <taxon>Roseateles</taxon>
    </lineage>
</organism>
<feature type="domain" description="Helicase/UvrB N-terminal" evidence="1">
    <location>
        <begin position="215"/>
        <end position="274"/>
    </location>
</feature>
<dbReference type="Proteomes" id="UP001152766">
    <property type="component" value="Unassembled WGS sequence"/>
</dbReference>
<gene>
    <name evidence="3" type="ORF">EXJ73_11740</name>
</gene>
<dbReference type="Gene3D" id="3.40.50.300">
    <property type="entry name" value="P-loop containing nucleotide triphosphate hydrolases"/>
    <property type="match status" value="2"/>
</dbReference>